<evidence type="ECO:0000313" key="4">
    <source>
        <dbReference type="EMBL" id="KAF3437998.1"/>
    </source>
</evidence>
<dbReference type="EMBL" id="VOIH02000009">
    <property type="protein sequence ID" value="KAF3437998.1"/>
    <property type="molecule type" value="Genomic_DNA"/>
</dbReference>
<reference evidence="4" key="1">
    <citation type="submission" date="2020-03" db="EMBL/GenBank/DDBJ databases">
        <title>A high-quality chromosome-level genome assembly of a woody plant with both climbing and erect habits, Rhamnella rubrinervis.</title>
        <authorList>
            <person name="Lu Z."/>
            <person name="Yang Y."/>
            <person name="Zhu X."/>
            <person name="Sun Y."/>
        </authorList>
    </citation>
    <scope>NUCLEOTIDE SEQUENCE</scope>
    <source>
        <strain evidence="4">BYM</strain>
        <tissue evidence="4">Leaf</tissue>
    </source>
</reference>
<dbReference type="SUPFAM" id="SSF53756">
    <property type="entry name" value="UDP-Glycosyltransferase/glycogen phosphorylase"/>
    <property type="match status" value="1"/>
</dbReference>
<dbReference type="FunFam" id="3.40.50.2000:FF:000056">
    <property type="entry name" value="Glycosyltransferase"/>
    <property type="match status" value="1"/>
</dbReference>
<dbReference type="InterPro" id="IPR002213">
    <property type="entry name" value="UDP_glucos_trans"/>
</dbReference>
<evidence type="ECO:0000256" key="3">
    <source>
        <dbReference type="ARBA" id="ARBA00022679"/>
    </source>
</evidence>
<evidence type="ECO:0000256" key="1">
    <source>
        <dbReference type="ARBA" id="ARBA00009995"/>
    </source>
</evidence>
<keyword evidence="2" id="KW-0328">Glycosyltransferase</keyword>
<gene>
    <name evidence="4" type="ORF">FNV43_RR20754</name>
</gene>
<proteinExistence type="inferred from homology"/>
<dbReference type="AlphaFoldDB" id="A0A8K0GUV0"/>
<evidence type="ECO:0000256" key="2">
    <source>
        <dbReference type="ARBA" id="ARBA00022676"/>
    </source>
</evidence>
<dbReference type="PANTHER" id="PTHR48047:SF118">
    <property type="entry name" value="HEXOSYLTRANSFERASE-RELATED"/>
    <property type="match status" value="1"/>
</dbReference>
<keyword evidence="3" id="KW-0808">Transferase</keyword>
<dbReference type="OrthoDB" id="1192081at2759"/>
<protein>
    <submittedName>
        <fullName evidence="4">Uncharacterized protein</fullName>
    </submittedName>
</protein>
<dbReference type="GO" id="GO:0035251">
    <property type="term" value="F:UDP-glucosyltransferase activity"/>
    <property type="evidence" value="ECO:0007669"/>
    <property type="project" value="TreeGrafter"/>
</dbReference>
<name>A0A8K0GUV0_9ROSA</name>
<comment type="similarity">
    <text evidence="1">Belongs to the UDP-glycosyltransferase family.</text>
</comment>
<dbReference type="Pfam" id="PF00201">
    <property type="entry name" value="UDPGT"/>
    <property type="match status" value="1"/>
</dbReference>
<keyword evidence="5" id="KW-1185">Reference proteome</keyword>
<dbReference type="PANTHER" id="PTHR48047">
    <property type="entry name" value="GLYCOSYLTRANSFERASE"/>
    <property type="match status" value="1"/>
</dbReference>
<dbReference type="Proteomes" id="UP000796880">
    <property type="component" value="Unassembled WGS sequence"/>
</dbReference>
<comment type="caution">
    <text evidence="4">The sequence shown here is derived from an EMBL/GenBank/DDBJ whole genome shotgun (WGS) entry which is preliminary data.</text>
</comment>
<dbReference type="CDD" id="cd03784">
    <property type="entry name" value="GT1_Gtf-like"/>
    <property type="match status" value="1"/>
</dbReference>
<dbReference type="Gene3D" id="3.40.50.2000">
    <property type="entry name" value="Glycogen Phosphorylase B"/>
    <property type="match status" value="2"/>
</dbReference>
<sequence length="471" mass="51890">MSSTVTGTHVLVYPYPAPGHIIPLLDLTRILLTRGFTVTFIVTSKHLSLLQPLFSTYPPSSLQSLVLSVPDTTVSKSVRLVAIIRATREQHYPVLFHWFKSHPSPPVAIISDSLFSWTNDLASEIGIQRLVFSPSGAVFRSLSFSLWSNLPRNNNPDDVYTPISFPKVPNSPVYPWWQLSFMYRSGKGGDPDWELFRSMSMANRASWGAVFNSFAAMEGAYLEHLKEVMGHNRVWAVGPLLPLDDDVVGASDRGGPSSLPSNEVTSWLDAREFRSAVFVCFGSRTILTRSQMEVLSDSLEQSGVQFILSVRGPNERQAGNDHGEIQDGFGDRVADRGLVIKGWAPQVAILRHRAVGAFLTHCGWNSLIEGLTAGTVMLTWPMRADQFTNAKLLVDHLGVGIRVGEGTEIVPESNELARLLVESLKEDRPERIQAKNLSEAALSAVIGGSSGNDLDELVKRLSELEKRTTLA</sequence>
<organism evidence="4 5">
    <name type="scientific">Rhamnella rubrinervis</name>
    <dbReference type="NCBI Taxonomy" id="2594499"/>
    <lineage>
        <taxon>Eukaryota</taxon>
        <taxon>Viridiplantae</taxon>
        <taxon>Streptophyta</taxon>
        <taxon>Embryophyta</taxon>
        <taxon>Tracheophyta</taxon>
        <taxon>Spermatophyta</taxon>
        <taxon>Magnoliopsida</taxon>
        <taxon>eudicotyledons</taxon>
        <taxon>Gunneridae</taxon>
        <taxon>Pentapetalae</taxon>
        <taxon>rosids</taxon>
        <taxon>fabids</taxon>
        <taxon>Rosales</taxon>
        <taxon>Rhamnaceae</taxon>
        <taxon>rhamnoid group</taxon>
        <taxon>Rhamneae</taxon>
        <taxon>Rhamnella</taxon>
    </lineage>
</organism>
<accession>A0A8K0GUV0</accession>
<evidence type="ECO:0000313" key="5">
    <source>
        <dbReference type="Proteomes" id="UP000796880"/>
    </source>
</evidence>